<dbReference type="InterPro" id="IPR050951">
    <property type="entry name" value="Retrovirus_Pol_polyprotein"/>
</dbReference>
<gene>
    <name evidence="3" type="ORF">TNCV_1355631</name>
</gene>
<organism evidence="3 4">
    <name type="scientific">Trichonephila clavipes</name>
    <name type="common">Golden silk orbweaver</name>
    <name type="synonym">Nephila clavipes</name>
    <dbReference type="NCBI Taxonomy" id="2585209"/>
    <lineage>
        <taxon>Eukaryota</taxon>
        <taxon>Metazoa</taxon>
        <taxon>Ecdysozoa</taxon>
        <taxon>Arthropoda</taxon>
        <taxon>Chelicerata</taxon>
        <taxon>Arachnida</taxon>
        <taxon>Araneae</taxon>
        <taxon>Araneomorphae</taxon>
        <taxon>Entelegynae</taxon>
        <taxon>Araneoidea</taxon>
        <taxon>Nephilidae</taxon>
        <taxon>Trichonephila</taxon>
    </lineage>
</organism>
<dbReference type="Proteomes" id="UP000887159">
    <property type="component" value="Unassembled WGS sequence"/>
</dbReference>
<comment type="caution">
    <text evidence="3">The sequence shown here is derived from an EMBL/GenBank/DDBJ whole genome shotgun (WGS) entry which is preliminary data.</text>
</comment>
<keyword evidence="4" id="KW-1185">Reference proteome</keyword>
<dbReference type="AlphaFoldDB" id="A0A8X6VJD2"/>
<evidence type="ECO:0000256" key="1">
    <source>
        <dbReference type="ARBA" id="ARBA00012493"/>
    </source>
</evidence>
<dbReference type="InterPro" id="IPR041588">
    <property type="entry name" value="Integrase_H2C2"/>
</dbReference>
<evidence type="ECO:0000259" key="2">
    <source>
        <dbReference type="Pfam" id="PF17921"/>
    </source>
</evidence>
<dbReference type="EMBL" id="BMAU01021280">
    <property type="protein sequence ID" value="GFY08150.1"/>
    <property type="molecule type" value="Genomic_DNA"/>
</dbReference>
<dbReference type="EC" id="2.7.7.49" evidence="1"/>
<dbReference type="GO" id="GO:0003964">
    <property type="term" value="F:RNA-directed DNA polymerase activity"/>
    <property type="evidence" value="ECO:0007669"/>
    <property type="project" value="UniProtKB-EC"/>
</dbReference>
<proteinExistence type="predicted"/>
<evidence type="ECO:0000313" key="4">
    <source>
        <dbReference type="Proteomes" id="UP000887159"/>
    </source>
</evidence>
<sequence length="83" mass="9541">MYGHRVRIPEKYQNQVLEKLHVGHPGIVKMKAIARSYCYWQGIDASIVNFVQNCSARDREELTSKDKSTSVGMAKWTLAKDTR</sequence>
<protein>
    <recommendedName>
        <fullName evidence="1">RNA-directed DNA polymerase</fullName>
        <ecNumber evidence="1">2.7.7.49</ecNumber>
    </recommendedName>
</protein>
<dbReference type="Pfam" id="PF17921">
    <property type="entry name" value="Integrase_H2C2"/>
    <property type="match status" value="1"/>
</dbReference>
<name>A0A8X6VJD2_TRICX</name>
<accession>A0A8X6VJD2</accession>
<dbReference type="PANTHER" id="PTHR37984">
    <property type="entry name" value="PROTEIN CBG26694"/>
    <property type="match status" value="1"/>
</dbReference>
<dbReference type="PANTHER" id="PTHR37984:SF5">
    <property type="entry name" value="PROTEIN NYNRIN-LIKE"/>
    <property type="match status" value="1"/>
</dbReference>
<reference evidence="3" key="1">
    <citation type="submission" date="2020-08" db="EMBL/GenBank/DDBJ databases">
        <title>Multicomponent nature underlies the extraordinary mechanical properties of spider dragline silk.</title>
        <authorList>
            <person name="Kono N."/>
            <person name="Nakamura H."/>
            <person name="Mori M."/>
            <person name="Yoshida Y."/>
            <person name="Ohtoshi R."/>
            <person name="Malay A.D."/>
            <person name="Moran D.A.P."/>
            <person name="Tomita M."/>
            <person name="Numata K."/>
            <person name="Arakawa K."/>
        </authorList>
    </citation>
    <scope>NUCLEOTIDE SEQUENCE</scope>
</reference>
<evidence type="ECO:0000313" key="3">
    <source>
        <dbReference type="EMBL" id="GFY08150.1"/>
    </source>
</evidence>
<dbReference type="Gene3D" id="1.10.340.70">
    <property type="match status" value="1"/>
</dbReference>
<feature type="domain" description="Integrase zinc-binding" evidence="2">
    <location>
        <begin position="8"/>
        <end position="55"/>
    </location>
</feature>